<dbReference type="GO" id="GO:0009507">
    <property type="term" value="C:chloroplast"/>
    <property type="evidence" value="ECO:0007669"/>
    <property type="project" value="TreeGrafter"/>
</dbReference>
<name>A0A7I8L7Z4_SPIIN</name>
<protein>
    <recommendedName>
        <fullName evidence="2">PsbP C-terminal domain-containing protein</fullName>
    </recommendedName>
</protein>
<dbReference type="Pfam" id="PF01789">
    <property type="entry name" value="PsbP"/>
    <property type="match status" value="1"/>
</dbReference>
<dbReference type="GO" id="GO:0015979">
    <property type="term" value="P:photosynthesis"/>
    <property type="evidence" value="ECO:0007669"/>
    <property type="project" value="InterPro"/>
</dbReference>
<feature type="region of interest" description="Disordered" evidence="1">
    <location>
        <begin position="1"/>
        <end position="31"/>
    </location>
</feature>
<dbReference type="OrthoDB" id="1621991at2759"/>
<evidence type="ECO:0000256" key="1">
    <source>
        <dbReference type="SAM" id="MobiDB-lite"/>
    </source>
</evidence>
<feature type="compositionally biased region" description="Low complexity" evidence="1">
    <location>
        <begin position="1"/>
        <end position="14"/>
    </location>
</feature>
<keyword evidence="4" id="KW-1185">Reference proteome</keyword>
<reference evidence="3" key="1">
    <citation type="submission" date="2020-02" db="EMBL/GenBank/DDBJ databases">
        <authorList>
            <person name="Scholz U."/>
            <person name="Mascher M."/>
            <person name="Fiebig A."/>
        </authorList>
    </citation>
    <scope>NUCLEOTIDE SEQUENCE</scope>
</reference>
<accession>A0A7I8L7Z4</accession>
<dbReference type="GO" id="GO:0009654">
    <property type="term" value="C:photosystem II oxygen evolving complex"/>
    <property type="evidence" value="ECO:0007669"/>
    <property type="project" value="InterPro"/>
</dbReference>
<evidence type="ECO:0000313" key="4">
    <source>
        <dbReference type="Proteomes" id="UP000663760"/>
    </source>
</evidence>
<evidence type="ECO:0000313" key="3">
    <source>
        <dbReference type="EMBL" id="CAA7405882.1"/>
    </source>
</evidence>
<dbReference type="AlphaFoldDB" id="A0A7I8L7Z4"/>
<feature type="compositionally biased region" description="Pro residues" evidence="1">
    <location>
        <begin position="92"/>
        <end position="101"/>
    </location>
</feature>
<organism evidence="3 4">
    <name type="scientific">Spirodela intermedia</name>
    <name type="common">Intermediate duckweed</name>
    <dbReference type="NCBI Taxonomy" id="51605"/>
    <lineage>
        <taxon>Eukaryota</taxon>
        <taxon>Viridiplantae</taxon>
        <taxon>Streptophyta</taxon>
        <taxon>Embryophyta</taxon>
        <taxon>Tracheophyta</taxon>
        <taxon>Spermatophyta</taxon>
        <taxon>Magnoliopsida</taxon>
        <taxon>Liliopsida</taxon>
        <taxon>Araceae</taxon>
        <taxon>Lemnoideae</taxon>
        <taxon>Spirodela</taxon>
    </lineage>
</organism>
<sequence length="275" mass="29352">MAMELLLLPSSTGTPPNPKRRTFLSSSSSSSPVVCCRSHLCCATRREAFLKTAAFSALSVVFTLGSSFAPATLAETHEAPPSSPALDDVASPPAPPPPRKPLLPGIASTKSWFLHIGDGFSIRVPPTFEDVTEPEDYNAGLSLYGDKVKPKMFAAQFASPDRSEVVSVVVRPSNQLKITFLEAKDITDLGTLKEASKIFVPGGAKLYSARAIKIKEDEGLRSYYFYEFGVNDQHLALVAAINSGKAVIAGAAAPHSRWEEDGVKLRSAAISLSVS</sequence>
<evidence type="ECO:0000259" key="2">
    <source>
        <dbReference type="Pfam" id="PF01789"/>
    </source>
</evidence>
<feature type="domain" description="PsbP C-terminal" evidence="2">
    <location>
        <begin position="117"/>
        <end position="274"/>
    </location>
</feature>
<dbReference type="InterPro" id="IPR002683">
    <property type="entry name" value="PsbP_C"/>
</dbReference>
<dbReference type="Proteomes" id="UP000663760">
    <property type="component" value="Chromosome 12"/>
</dbReference>
<dbReference type="GO" id="GO:0005509">
    <property type="term" value="F:calcium ion binding"/>
    <property type="evidence" value="ECO:0007669"/>
    <property type="project" value="InterPro"/>
</dbReference>
<dbReference type="EMBL" id="LR746275">
    <property type="protein sequence ID" value="CAA7405882.1"/>
    <property type="molecule type" value="Genomic_DNA"/>
</dbReference>
<dbReference type="PANTHER" id="PTHR37764">
    <property type="entry name" value="KETOSE/ALDOSE ISOMERASE, PUTATIVE (MOG1/PSBP/DUF1795-LIKE PHOTOSYSTEM II REACTION CENTER PSBP FAMILY PROTEIN)-RELATED"/>
    <property type="match status" value="1"/>
</dbReference>
<dbReference type="Gene3D" id="3.40.1000.10">
    <property type="entry name" value="Mog1/PsbP, alpha/beta/alpha sandwich"/>
    <property type="match status" value="1"/>
</dbReference>
<dbReference type="GO" id="GO:0019898">
    <property type="term" value="C:extrinsic component of membrane"/>
    <property type="evidence" value="ECO:0007669"/>
    <property type="project" value="InterPro"/>
</dbReference>
<dbReference type="PANTHER" id="PTHR37764:SF1">
    <property type="entry name" value="KETOSE_ALDOSE ISOMERASE, PUTATIVE (MOG1_PSBP_DUF1795-LIKE PHOTOSYSTEM II REACTION CENTER PSBP FAMILY PROTEIN)-RELATED"/>
    <property type="match status" value="1"/>
</dbReference>
<feature type="region of interest" description="Disordered" evidence="1">
    <location>
        <begin position="75"/>
        <end position="102"/>
    </location>
</feature>
<dbReference type="SUPFAM" id="SSF55724">
    <property type="entry name" value="Mog1p/PsbP-like"/>
    <property type="match status" value="1"/>
</dbReference>
<proteinExistence type="predicted"/>
<dbReference type="InterPro" id="IPR016123">
    <property type="entry name" value="Mog1/PsbP_a/b/a-sand"/>
</dbReference>
<gene>
    <name evidence="3" type="ORF">SI8410_12016560</name>
</gene>